<reference evidence="1" key="1">
    <citation type="journal article" date="2020" name="Stud. Mycol.">
        <title>101 Dothideomycetes genomes: a test case for predicting lifestyles and emergence of pathogens.</title>
        <authorList>
            <person name="Haridas S."/>
            <person name="Albert R."/>
            <person name="Binder M."/>
            <person name="Bloem J."/>
            <person name="Labutti K."/>
            <person name="Salamov A."/>
            <person name="Andreopoulos B."/>
            <person name="Baker S."/>
            <person name="Barry K."/>
            <person name="Bills G."/>
            <person name="Bluhm B."/>
            <person name="Cannon C."/>
            <person name="Castanera R."/>
            <person name="Culley D."/>
            <person name="Daum C."/>
            <person name="Ezra D."/>
            <person name="Gonzalez J."/>
            <person name="Henrissat B."/>
            <person name="Kuo A."/>
            <person name="Liang C."/>
            <person name="Lipzen A."/>
            <person name="Lutzoni F."/>
            <person name="Magnuson J."/>
            <person name="Mondo S."/>
            <person name="Nolan M."/>
            <person name="Ohm R."/>
            <person name="Pangilinan J."/>
            <person name="Park H.-J."/>
            <person name="Ramirez L."/>
            <person name="Alfaro M."/>
            <person name="Sun H."/>
            <person name="Tritt A."/>
            <person name="Yoshinaga Y."/>
            <person name="Zwiers L.-H."/>
            <person name="Turgeon B."/>
            <person name="Goodwin S."/>
            <person name="Spatafora J."/>
            <person name="Crous P."/>
            <person name="Grigoriev I."/>
        </authorList>
    </citation>
    <scope>NUCLEOTIDE SEQUENCE</scope>
    <source>
        <strain evidence="1">ATCC 200398</strain>
    </source>
</reference>
<evidence type="ECO:0000313" key="1">
    <source>
        <dbReference type="EMBL" id="KAF2473819.1"/>
    </source>
</evidence>
<evidence type="ECO:0000313" key="2">
    <source>
        <dbReference type="Proteomes" id="UP000799755"/>
    </source>
</evidence>
<organism evidence="1 2">
    <name type="scientific">Lindgomyces ingoldianus</name>
    <dbReference type="NCBI Taxonomy" id="673940"/>
    <lineage>
        <taxon>Eukaryota</taxon>
        <taxon>Fungi</taxon>
        <taxon>Dikarya</taxon>
        <taxon>Ascomycota</taxon>
        <taxon>Pezizomycotina</taxon>
        <taxon>Dothideomycetes</taxon>
        <taxon>Pleosporomycetidae</taxon>
        <taxon>Pleosporales</taxon>
        <taxon>Lindgomycetaceae</taxon>
        <taxon>Lindgomyces</taxon>
    </lineage>
</organism>
<keyword evidence="2" id="KW-1185">Reference proteome</keyword>
<protein>
    <submittedName>
        <fullName evidence="1">SNF7 family protein</fullName>
    </submittedName>
</protein>
<dbReference type="Proteomes" id="UP000799755">
    <property type="component" value="Unassembled WGS sequence"/>
</dbReference>
<sequence length="496" mass="55199">MDPLLDFILTHEEAFRSRGRLASLYSDFHTQLETNADGYHANINAWKRALANAARTGAIPAQGNGRDLLNIRTGEELARALQHREFGKPMCLKAVFHDAVTKKEMIPLKDFNHAQTSIYNSSWVPSPWVMFQWGLRQLGVLGQPGFGDKLDVGNFVVLTNVEIAADKILQQISSHKFSVDLIMSRSEFQRQFADVLDPTASLTQNDLSILLTFLSRDRRAISYDGQTIKFKSTNAAAPEPISQEDIAIANLRDTLKKIRAQIASLSEEVAKNDVAAREAVKSKQMIRAKASLRSKKTVESVLTQRMDIAHQLEGVFLQLQQAADHVEVVEAMKSSAVALKGLNQKVGGAEGVSGVVEALQEEMATADDISNIINEPGKPIDETEVDEEFAALEEAEKEKREQEEAAKTAARIAELEQVEKERLAKEASKRVEKEKPEEQGLKEAEREMQEKEPVEKTEEDVEQTCLSFSGLSFLKEQSNPHGAKEDEKEERVPVPA</sequence>
<proteinExistence type="predicted"/>
<gene>
    <name evidence="1" type="ORF">BDR25DRAFT_256721</name>
</gene>
<name>A0ACB6R3J9_9PLEO</name>
<dbReference type="EMBL" id="MU003499">
    <property type="protein sequence ID" value="KAF2473819.1"/>
    <property type="molecule type" value="Genomic_DNA"/>
</dbReference>
<accession>A0ACB6R3J9</accession>
<comment type="caution">
    <text evidence="1">The sequence shown here is derived from an EMBL/GenBank/DDBJ whole genome shotgun (WGS) entry which is preliminary data.</text>
</comment>